<dbReference type="EMBL" id="GL433848">
    <property type="protein sequence ID" value="EFN54171.1"/>
    <property type="molecule type" value="Genomic_DNA"/>
</dbReference>
<evidence type="ECO:0000256" key="12">
    <source>
        <dbReference type="ARBA" id="ARBA00023008"/>
    </source>
</evidence>
<evidence type="ECO:0000256" key="11">
    <source>
        <dbReference type="ARBA" id="ARBA00022989"/>
    </source>
</evidence>
<keyword evidence="9 16" id="KW-0067">ATP-binding</keyword>
<dbReference type="SFLD" id="SFLDF00027">
    <property type="entry name" value="p-type_atpase"/>
    <property type="match status" value="1"/>
</dbReference>
<accession>E1ZIJ9</accession>
<dbReference type="PROSITE" id="PS00154">
    <property type="entry name" value="ATPASE_E1_E2"/>
    <property type="match status" value="1"/>
</dbReference>
<evidence type="ECO:0000256" key="9">
    <source>
        <dbReference type="ARBA" id="ARBA00022840"/>
    </source>
</evidence>
<dbReference type="Gene3D" id="3.40.50.1000">
    <property type="entry name" value="HAD superfamily/HAD-like"/>
    <property type="match status" value="2"/>
</dbReference>
<dbReference type="OMA" id="DVIRVPH"/>
<dbReference type="FunFam" id="3.30.70.100:FF:000005">
    <property type="entry name" value="Copper-exporting P-type ATPase A"/>
    <property type="match status" value="1"/>
</dbReference>
<protein>
    <recommendedName>
        <fullName evidence="3">P-type Cu(+) transporter</fullName>
        <ecNumber evidence="3">7.2.2.8</ecNumber>
    </recommendedName>
</protein>
<dbReference type="PANTHER" id="PTHR46594">
    <property type="entry name" value="P-TYPE CATION-TRANSPORTING ATPASE"/>
    <property type="match status" value="1"/>
</dbReference>
<dbReference type="InterPro" id="IPR027256">
    <property type="entry name" value="P-typ_ATPase_IB"/>
</dbReference>
<evidence type="ECO:0000256" key="15">
    <source>
        <dbReference type="ARBA" id="ARBA00049289"/>
    </source>
</evidence>
<dbReference type="InParanoid" id="E1ZIJ9"/>
<dbReference type="STRING" id="554065.E1ZIJ9"/>
<dbReference type="InterPro" id="IPR001757">
    <property type="entry name" value="P_typ_ATPase"/>
</dbReference>
<feature type="transmembrane region" description="Helical" evidence="16">
    <location>
        <begin position="558"/>
        <end position="583"/>
    </location>
</feature>
<dbReference type="InterPro" id="IPR017969">
    <property type="entry name" value="Heavy-metal-associated_CS"/>
</dbReference>
<dbReference type="PROSITE" id="PS01047">
    <property type="entry name" value="HMA_1"/>
    <property type="match status" value="2"/>
</dbReference>
<gene>
    <name evidence="19" type="ORF">CHLNCDRAFT_135599</name>
</gene>
<dbReference type="NCBIfam" id="TIGR01494">
    <property type="entry name" value="ATPase_P-type"/>
    <property type="match status" value="1"/>
</dbReference>
<evidence type="ECO:0000256" key="8">
    <source>
        <dbReference type="ARBA" id="ARBA00022741"/>
    </source>
</evidence>
<evidence type="ECO:0000256" key="7">
    <source>
        <dbReference type="ARBA" id="ARBA00022737"/>
    </source>
</evidence>
<dbReference type="Gene3D" id="2.70.150.10">
    <property type="entry name" value="Calcium-transporting ATPase, cytoplasmic transduction domain A"/>
    <property type="match status" value="1"/>
</dbReference>
<evidence type="ECO:0000256" key="17">
    <source>
        <dbReference type="SAM" id="MobiDB-lite"/>
    </source>
</evidence>
<comment type="subcellular location">
    <subcellularLocation>
        <location evidence="1">Membrane</location>
        <topology evidence="1">Multi-pass membrane protein</topology>
    </subcellularLocation>
</comment>
<dbReference type="InterPro" id="IPR036163">
    <property type="entry name" value="HMA_dom_sf"/>
</dbReference>
<evidence type="ECO:0000313" key="19">
    <source>
        <dbReference type="EMBL" id="EFN54171.1"/>
    </source>
</evidence>
<dbReference type="InterPro" id="IPR023214">
    <property type="entry name" value="HAD_sf"/>
</dbReference>
<evidence type="ECO:0000256" key="10">
    <source>
        <dbReference type="ARBA" id="ARBA00022967"/>
    </source>
</evidence>
<dbReference type="eggNOG" id="KOG0207">
    <property type="taxonomic scope" value="Eukaryota"/>
</dbReference>
<keyword evidence="13" id="KW-0406">Ion transport</keyword>
<evidence type="ECO:0000256" key="3">
    <source>
        <dbReference type="ARBA" id="ARBA00012517"/>
    </source>
</evidence>
<dbReference type="CDD" id="cd00371">
    <property type="entry name" value="HMA"/>
    <property type="match status" value="3"/>
</dbReference>
<dbReference type="PRINTS" id="PR00119">
    <property type="entry name" value="CATATPASE"/>
</dbReference>
<evidence type="ECO:0000256" key="4">
    <source>
        <dbReference type="ARBA" id="ARBA00022448"/>
    </source>
</evidence>
<feature type="transmembrane region" description="Helical" evidence="16">
    <location>
        <begin position="388"/>
        <end position="407"/>
    </location>
</feature>
<dbReference type="NCBIfam" id="TIGR01525">
    <property type="entry name" value="ATPase-IB_hvy"/>
    <property type="match status" value="1"/>
</dbReference>
<evidence type="ECO:0000256" key="5">
    <source>
        <dbReference type="ARBA" id="ARBA00022692"/>
    </source>
</evidence>
<dbReference type="Gene3D" id="3.40.1110.10">
    <property type="entry name" value="Calcium-transporting ATPase, cytoplasmic domain N"/>
    <property type="match status" value="2"/>
</dbReference>
<evidence type="ECO:0000256" key="6">
    <source>
        <dbReference type="ARBA" id="ARBA00022723"/>
    </source>
</evidence>
<proteinExistence type="inferred from homology"/>
<feature type="domain" description="HMA" evidence="18">
    <location>
        <begin position="61"/>
        <end position="127"/>
    </location>
</feature>
<keyword evidence="12" id="KW-0186">Copper</keyword>
<dbReference type="PRINTS" id="PR00120">
    <property type="entry name" value="HATPASE"/>
</dbReference>
<dbReference type="GO" id="GO:0140581">
    <property type="term" value="F:P-type monovalent copper transporter activity"/>
    <property type="evidence" value="ECO:0007669"/>
    <property type="project" value="UniProtKB-EC"/>
</dbReference>
<feature type="region of interest" description="Disordered" evidence="17">
    <location>
        <begin position="673"/>
        <end position="694"/>
    </location>
</feature>
<keyword evidence="8 16" id="KW-0547">Nucleotide-binding</keyword>
<dbReference type="RefSeq" id="XP_005846273.1">
    <property type="nucleotide sequence ID" value="XM_005846211.1"/>
</dbReference>
<feature type="transmembrane region" description="Helical" evidence="16">
    <location>
        <begin position="427"/>
        <end position="445"/>
    </location>
</feature>
<evidence type="ECO:0000256" key="13">
    <source>
        <dbReference type="ARBA" id="ARBA00023065"/>
    </source>
</evidence>
<keyword evidence="5 16" id="KW-0812">Transmembrane</keyword>
<keyword evidence="4" id="KW-0813">Transport</keyword>
<dbReference type="AlphaFoldDB" id="E1ZIJ9"/>
<dbReference type="PANTHER" id="PTHR46594:SF4">
    <property type="entry name" value="P-TYPE CATION-TRANSPORTING ATPASE"/>
    <property type="match status" value="1"/>
</dbReference>
<keyword evidence="11 16" id="KW-1133">Transmembrane helix</keyword>
<dbReference type="OrthoDB" id="432719at2759"/>
<sequence>MDRLRRLLGASGGAGGSAAQSPLYKKHTLDAEEFANELSKLVPKVEAVPAAGQHAASGGIVQLTLSVQGMHCSACSGAVESALRELPGVLAADVALLSETATVRYSAATTSEGEVLAAVEGCGFTARVVSSSAEDGGAGAAAAGGGGGGGAAAVKLRVEGMHCGACSSAVETALKGVPGVEAAAVSLTIHQAEVRYRSSGGAADMEERLVAAVEACGFEASVIGPVECRQQLLQVEGMTCSSCSGSVEAALQAVPGVQSAAVNLISGVAEVQYDPEVAGPRHLVEAVEGAGFVATPLSGQRLAFVDNNRRETAQWWRQFRTAGLLTLPVFIIAMVTPHMHSMRWLYCTMVLGFPLDQVAKCLLTAPVQFWIGWRFHRGAYAALRRGRANMDVLVSMGTNASFLYSLISMLHHHIASHHTSGAYKPTDFFETAAMLVTLVLMGKYLESAVTPMRKQAGDAVIGGTVNMSGPLRISASRVGSDTALSQIVRLVESAQLRQARGVERVKAPIQAFADRVSAVFVPVVAALALLTWLAWYLAGRLGWYPDTWLPKASRAVGHNHFLFALLFGIAVLVIACPCALGLATPTAVMVGTGVAASQACLIKGGEALERASRVRTVVFDKTGTLTAGKPHVVDVRALHPHLGVADVIELAAAVEQHSEHPLASAILKLERQQQQQQLKQDEAASGGGGSASVAPPLLQARDVEVAMGQGISGWVQLSPAAGAGSMSRPHSSSQLAAMQAAAAAAAAPEAELSPPAASVRGGGAASLASLVSSAASSLPRQAAGGALEKKAAASGVLVTVGNVRQLATAGVAIPPAAEAYMRDQEGRGSTCVLVAVQQALVGVVAVMDPIKPEARGVVAALHQMGMHCVLLTGDNWRTARSIGDQLGITTVFAEVLPAGKVEKVQELQAQAPTAMVGDGVNDSPALAQADVGIAVGSGTDVAIEAADYVLMRSDLEDLLMALDLSRTTVNRIRWNYFWALAYNMLMIPIAAGVLYPATHMQLPPWVAGGCMALSSVSVVCSSLLLRRYRRPRPVLRDMIIIKH</sequence>
<dbReference type="GeneID" id="17353559"/>
<feature type="transmembrane region" description="Helical" evidence="16">
    <location>
        <begin position="976"/>
        <end position="998"/>
    </location>
</feature>
<dbReference type="GO" id="GO:0046872">
    <property type="term" value="F:metal ion binding"/>
    <property type="evidence" value="ECO:0007669"/>
    <property type="project" value="UniProtKB-KW"/>
</dbReference>
<keyword evidence="10" id="KW-1278">Translocase</keyword>
<feature type="transmembrane region" description="Helical" evidence="16">
    <location>
        <begin position="516"/>
        <end position="538"/>
    </location>
</feature>
<dbReference type="SUPFAM" id="SSF55008">
    <property type="entry name" value="HMA, heavy metal-associated domain"/>
    <property type="match status" value="3"/>
</dbReference>
<keyword evidence="20" id="KW-1185">Reference proteome</keyword>
<dbReference type="Gene3D" id="3.30.70.100">
    <property type="match status" value="3"/>
</dbReference>
<dbReference type="InterPro" id="IPR059000">
    <property type="entry name" value="ATPase_P-type_domA"/>
</dbReference>
<dbReference type="Proteomes" id="UP000008141">
    <property type="component" value="Unassembled WGS sequence"/>
</dbReference>
<reference evidence="19 20" key="1">
    <citation type="journal article" date="2010" name="Plant Cell">
        <title>The Chlorella variabilis NC64A genome reveals adaptation to photosymbiosis, coevolution with viruses, and cryptic sex.</title>
        <authorList>
            <person name="Blanc G."/>
            <person name="Duncan G."/>
            <person name="Agarkova I."/>
            <person name="Borodovsky M."/>
            <person name="Gurnon J."/>
            <person name="Kuo A."/>
            <person name="Lindquist E."/>
            <person name="Lucas S."/>
            <person name="Pangilinan J."/>
            <person name="Polle J."/>
            <person name="Salamov A."/>
            <person name="Terry A."/>
            <person name="Yamada T."/>
            <person name="Dunigan D.D."/>
            <person name="Grigoriev I.V."/>
            <person name="Claverie J.M."/>
            <person name="Van Etten J.L."/>
        </authorList>
    </citation>
    <scope>NUCLEOTIDE SEQUENCE [LARGE SCALE GENOMIC DNA]</scope>
    <source>
        <strain evidence="19 20">NC64A</strain>
    </source>
</reference>
<dbReference type="InterPro" id="IPR023298">
    <property type="entry name" value="ATPase_P-typ_TM_dom_sf"/>
</dbReference>
<feature type="transmembrane region" description="Helical" evidence="16">
    <location>
        <begin position="319"/>
        <end position="337"/>
    </location>
</feature>
<evidence type="ECO:0000256" key="16">
    <source>
        <dbReference type="RuleBase" id="RU362081"/>
    </source>
</evidence>
<evidence type="ECO:0000259" key="18">
    <source>
        <dbReference type="PROSITE" id="PS50846"/>
    </source>
</evidence>
<dbReference type="FunFam" id="3.30.70.100:FF:000001">
    <property type="entry name" value="ATPase copper transporting beta"/>
    <property type="match status" value="1"/>
</dbReference>
<dbReference type="InterPro" id="IPR044492">
    <property type="entry name" value="P_typ_ATPase_HD_dom"/>
</dbReference>
<dbReference type="FunFam" id="3.30.70.100:FF:000033">
    <property type="entry name" value="Copper-transporting ATPase HMA5"/>
    <property type="match status" value="1"/>
</dbReference>
<dbReference type="InterPro" id="IPR036412">
    <property type="entry name" value="HAD-like_sf"/>
</dbReference>
<dbReference type="InterPro" id="IPR006121">
    <property type="entry name" value="HMA_dom"/>
</dbReference>
<keyword evidence="7" id="KW-0677">Repeat</keyword>
<name>E1ZIJ9_CHLVA</name>
<dbReference type="FunFam" id="3.40.50.1000:FF:000031">
    <property type="entry name" value="Probable copper-transporting ATPase HMA5"/>
    <property type="match status" value="1"/>
</dbReference>
<feature type="domain" description="HMA" evidence="18">
    <location>
        <begin position="229"/>
        <end position="295"/>
    </location>
</feature>
<dbReference type="SUPFAM" id="SSF56784">
    <property type="entry name" value="HAD-like"/>
    <property type="match status" value="1"/>
</dbReference>
<dbReference type="GO" id="GO:0005524">
    <property type="term" value="F:ATP binding"/>
    <property type="evidence" value="ECO:0007669"/>
    <property type="project" value="UniProtKB-UniRule"/>
</dbReference>
<dbReference type="InterPro" id="IPR018303">
    <property type="entry name" value="ATPase_P-typ_P_site"/>
</dbReference>
<dbReference type="Pfam" id="PF00702">
    <property type="entry name" value="Hydrolase"/>
    <property type="match status" value="1"/>
</dbReference>
<dbReference type="GO" id="GO:0016020">
    <property type="term" value="C:membrane"/>
    <property type="evidence" value="ECO:0007669"/>
    <property type="project" value="UniProtKB-SubCell"/>
</dbReference>
<organism evidence="20">
    <name type="scientific">Chlorella variabilis</name>
    <name type="common">Green alga</name>
    <dbReference type="NCBI Taxonomy" id="554065"/>
    <lineage>
        <taxon>Eukaryota</taxon>
        <taxon>Viridiplantae</taxon>
        <taxon>Chlorophyta</taxon>
        <taxon>core chlorophytes</taxon>
        <taxon>Trebouxiophyceae</taxon>
        <taxon>Chlorellales</taxon>
        <taxon>Chlorellaceae</taxon>
        <taxon>Chlorella clade</taxon>
        <taxon>Chlorella</taxon>
    </lineage>
</organism>
<dbReference type="SUPFAM" id="SSF81665">
    <property type="entry name" value="Calcium ATPase, transmembrane domain M"/>
    <property type="match status" value="1"/>
</dbReference>
<dbReference type="EC" id="7.2.2.8" evidence="3"/>
<dbReference type="PROSITE" id="PS50846">
    <property type="entry name" value="HMA_2"/>
    <property type="match status" value="3"/>
</dbReference>
<evidence type="ECO:0000313" key="20">
    <source>
        <dbReference type="Proteomes" id="UP000008141"/>
    </source>
</evidence>
<feature type="domain" description="HMA" evidence="18">
    <location>
        <begin position="152"/>
        <end position="221"/>
    </location>
</feature>
<evidence type="ECO:0000256" key="2">
    <source>
        <dbReference type="ARBA" id="ARBA00006024"/>
    </source>
</evidence>
<dbReference type="SFLD" id="SFLDG00002">
    <property type="entry name" value="C1.7:_P-type_atpase_like"/>
    <property type="match status" value="1"/>
</dbReference>
<comment type="similarity">
    <text evidence="2 16">Belongs to the cation transport ATPase (P-type) (TC 3.A.3) family. Type IB subfamily.</text>
</comment>
<keyword evidence="14 16" id="KW-0472">Membrane</keyword>
<feature type="transmembrane region" description="Helical" evidence="16">
    <location>
        <begin position="1004"/>
        <end position="1025"/>
    </location>
</feature>
<dbReference type="SUPFAM" id="SSF81660">
    <property type="entry name" value="Metal cation-transporting ATPase, ATP-binding domain N"/>
    <property type="match status" value="1"/>
</dbReference>
<dbReference type="SUPFAM" id="SSF81653">
    <property type="entry name" value="Calcium ATPase, transduction domain A"/>
    <property type="match status" value="1"/>
</dbReference>
<evidence type="ECO:0000256" key="14">
    <source>
        <dbReference type="ARBA" id="ARBA00023136"/>
    </source>
</evidence>
<dbReference type="InterPro" id="IPR023299">
    <property type="entry name" value="ATPase_P-typ_cyto_dom_N"/>
</dbReference>
<keyword evidence="6 16" id="KW-0479">Metal-binding</keyword>
<evidence type="ECO:0000256" key="1">
    <source>
        <dbReference type="ARBA" id="ARBA00004141"/>
    </source>
</evidence>
<comment type="catalytic activity">
    <reaction evidence="15">
        <text>Cu(+)(in) + ATP + H2O = Cu(+)(out) + ADP + phosphate + H(+)</text>
        <dbReference type="Rhea" id="RHEA:25792"/>
        <dbReference type="ChEBI" id="CHEBI:15377"/>
        <dbReference type="ChEBI" id="CHEBI:15378"/>
        <dbReference type="ChEBI" id="CHEBI:30616"/>
        <dbReference type="ChEBI" id="CHEBI:43474"/>
        <dbReference type="ChEBI" id="CHEBI:49552"/>
        <dbReference type="ChEBI" id="CHEBI:456216"/>
        <dbReference type="EC" id="7.2.2.8"/>
    </reaction>
</comment>
<dbReference type="KEGG" id="cvr:CHLNCDRAFT_135599"/>
<feature type="transmembrane region" description="Helical" evidence="16">
    <location>
        <begin position="357"/>
        <end position="376"/>
    </location>
</feature>
<dbReference type="Pfam" id="PF00122">
    <property type="entry name" value="E1-E2_ATPase"/>
    <property type="match status" value="1"/>
</dbReference>
<dbReference type="SFLD" id="SFLDS00003">
    <property type="entry name" value="Haloacid_Dehalogenase"/>
    <property type="match status" value="1"/>
</dbReference>
<dbReference type="GO" id="GO:0016887">
    <property type="term" value="F:ATP hydrolysis activity"/>
    <property type="evidence" value="ECO:0007669"/>
    <property type="project" value="InterPro"/>
</dbReference>
<dbReference type="Pfam" id="PF00403">
    <property type="entry name" value="HMA"/>
    <property type="match status" value="3"/>
</dbReference>
<dbReference type="InterPro" id="IPR008250">
    <property type="entry name" value="ATPase_P-typ_transduc_dom_A_sf"/>
</dbReference>